<protein>
    <recommendedName>
        <fullName evidence="3">Phospholipase/carboxylesterase/thioesterase domain-containing protein</fullName>
    </recommendedName>
</protein>
<dbReference type="InterPro" id="IPR029058">
    <property type="entry name" value="AB_hydrolase_fold"/>
</dbReference>
<name>A0A3B0UFV9_9ZZZZ</name>
<gene>
    <name evidence="2" type="ORF">MNBD_BACTEROID01-1590</name>
</gene>
<organism evidence="2">
    <name type="scientific">hydrothermal vent metagenome</name>
    <dbReference type="NCBI Taxonomy" id="652676"/>
    <lineage>
        <taxon>unclassified sequences</taxon>
        <taxon>metagenomes</taxon>
        <taxon>ecological metagenomes</taxon>
    </lineage>
</organism>
<accession>A0A3B0UFV9</accession>
<dbReference type="PANTHER" id="PTHR43037:SF1">
    <property type="entry name" value="BLL1128 PROTEIN"/>
    <property type="match status" value="1"/>
</dbReference>
<proteinExistence type="predicted"/>
<dbReference type="AlphaFoldDB" id="A0A3B0UFV9"/>
<dbReference type="PROSITE" id="PS51257">
    <property type="entry name" value="PROKAR_LIPOPROTEIN"/>
    <property type="match status" value="1"/>
</dbReference>
<dbReference type="InterPro" id="IPR050955">
    <property type="entry name" value="Plant_Biomass_Hydrol_Est"/>
</dbReference>
<sequence length="286" mass="32798">MIRILPASTLLILALLFSCSKDIPDTKPETFNDADRPFFQYVSSADYYYCKPWNYDKDRNKKQEYPLVIFLHAWGGAGEIDYLSYLGYDKIDSAGNETARKFQSDYQSFVLIPQAPSNVWNNNELINLIEGFKSRYRIDNNRIYIIGYSIGGSGTYSLANAYYDYNRFLFAVIIRLSGQRYTTVRDAIAENTSIWLHIGLEDEPIRVDVARDAYNFLRTFHSDAVETSKSIFVGGYTGNTLTLTKNNKEVAKKTEYDNVGHAIRDFPFEDGSLIAWIFKQKLGITN</sequence>
<evidence type="ECO:0000256" key="1">
    <source>
        <dbReference type="ARBA" id="ARBA00022729"/>
    </source>
</evidence>
<evidence type="ECO:0008006" key="3">
    <source>
        <dbReference type="Google" id="ProtNLM"/>
    </source>
</evidence>
<dbReference type="PANTHER" id="PTHR43037">
    <property type="entry name" value="UNNAMED PRODUCT-RELATED"/>
    <property type="match status" value="1"/>
</dbReference>
<keyword evidence="1" id="KW-0732">Signal</keyword>
<reference evidence="2" key="1">
    <citation type="submission" date="2018-06" db="EMBL/GenBank/DDBJ databases">
        <authorList>
            <person name="Zhirakovskaya E."/>
        </authorList>
    </citation>
    <scope>NUCLEOTIDE SEQUENCE</scope>
</reference>
<dbReference type="SUPFAM" id="SSF53474">
    <property type="entry name" value="alpha/beta-Hydrolases"/>
    <property type="match status" value="1"/>
</dbReference>
<dbReference type="EMBL" id="UOEP01000206">
    <property type="protein sequence ID" value="VAW24167.1"/>
    <property type="molecule type" value="Genomic_DNA"/>
</dbReference>
<evidence type="ECO:0000313" key="2">
    <source>
        <dbReference type="EMBL" id="VAW24167.1"/>
    </source>
</evidence>
<dbReference type="Gene3D" id="3.40.50.1820">
    <property type="entry name" value="alpha/beta hydrolase"/>
    <property type="match status" value="1"/>
</dbReference>